<accession>A0A7J7LJ53</accession>
<dbReference type="InterPro" id="IPR044824">
    <property type="entry name" value="MAIN-like"/>
</dbReference>
<dbReference type="GO" id="GO:0010073">
    <property type="term" value="P:meristem maintenance"/>
    <property type="evidence" value="ECO:0007669"/>
    <property type="project" value="InterPro"/>
</dbReference>
<dbReference type="PANTHER" id="PTHR46033">
    <property type="entry name" value="PROTEIN MAIN-LIKE 2"/>
    <property type="match status" value="1"/>
</dbReference>
<sequence length="403" mass="47193">MVDDMNFGEFCSINAGNSDNRLIHALVERWWPTTHTFHFPCGELGFTPLDFVMLTGISFGRGHELSYDNRYSKLEEAEKMFPGITSSNIRYGNITLSYLKKWKEPLNPRLHNYESEMDIMYARAFIAYMMGNLFFSNGTTSLQVGYLAALTNYEIFCVSGFDWGTPIMAALYRGLDEVSVLRDGKVKKLITRFYAVLEFWFFKYCRIGMYLVKVHNINHIYPRIYGWRDERTSTGSEIHHSFAVIKDMIEWKDKTNIDWQLWYKSRQLIFPEVRVASALSTQKVPLVSAPYGHDTLWYLGDRYMRQMTKRDSVPYVFTPPQKIMEFPRYDRELYQSLKDVDFYDGCDYLVPDVDYMTYWRTVHPNPKIDCSLVKRTGNIWLIGRDLVRPNVHLPPTSSLATSS</sequence>
<evidence type="ECO:0000313" key="2">
    <source>
        <dbReference type="EMBL" id="KAF6142550.1"/>
    </source>
</evidence>
<dbReference type="PANTHER" id="PTHR46033:SF8">
    <property type="entry name" value="PROTEIN MAINTENANCE OF MERISTEMS-LIKE"/>
    <property type="match status" value="1"/>
</dbReference>
<gene>
    <name evidence="2" type="ORF">GIB67_039514</name>
</gene>
<feature type="domain" description="Aminotransferase-like plant mobile" evidence="1">
    <location>
        <begin position="17"/>
        <end position="329"/>
    </location>
</feature>
<evidence type="ECO:0000313" key="3">
    <source>
        <dbReference type="Proteomes" id="UP000541444"/>
    </source>
</evidence>
<dbReference type="AlphaFoldDB" id="A0A7J7LJ53"/>
<name>A0A7J7LJ53_9MAGN</name>
<reference evidence="2 3" key="1">
    <citation type="journal article" date="2020" name="IScience">
        <title>Genome Sequencing of the Endangered Kingdonia uniflora (Circaeasteraceae, Ranunculales) Reveals Potential Mechanisms of Evolutionary Specialization.</title>
        <authorList>
            <person name="Sun Y."/>
            <person name="Deng T."/>
            <person name="Zhang A."/>
            <person name="Moore M.J."/>
            <person name="Landis J.B."/>
            <person name="Lin N."/>
            <person name="Zhang H."/>
            <person name="Zhang X."/>
            <person name="Huang J."/>
            <person name="Zhang X."/>
            <person name="Sun H."/>
            <person name="Wang H."/>
        </authorList>
    </citation>
    <scope>NUCLEOTIDE SEQUENCE [LARGE SCALE GENOMIC DNA]</scope>
    <source>
        <strain evidence="2">TB1705</strain>
        <tissue evidence="2">Leaf</tissue>
    </source>
</reference>
<comment type="caution">
    <text evidence="2">The sequence shown here is derived from an EMBL/GenBank/DDBJ whole genome shotgun (WGS) entry which is preliminary data.</text>
</comment>
<dbReference type="EMBL" id="JACGCM010002254">
    <property type="protein sequence ID" value="KAF6142550.1"/>
    <property type="molecule type" value="Genomic_DNA"/>
</dbReference>
<protein>
    <recommendedName>
        <fullName evidence="1">Aminotransferase-like plant mobile domain-containing protein</fullName>
    </recommendedName>
</protein>
<dbReference type="InterPro" id="IPR019557">
    <property type="entry name" value="AminoTfrase-like_pln_mobile"/>
</dbReference>
<dbReference type="Pfam" id="PF10536">
    <property type="entry name" value="PMD"/>
    <property type="match status" value="1"/>
</dbReference>
<dbReference type="Proteomes" id="UP000541444">
    <property type="component" value="Unassembled WGS sequence"/>
</dbReference>
<evidence type="ECO:0000259" key="1">
    <source>
        <dbReference type="Pfam" id="PF10536"/>
    </source>
</evidence>
<dbReference type="OrthoDB" id="1704638at2759"/>
<keyword evidence="3" id="KW-1185">Reference proteome</keyword>
<proteinExistence type="predicted"/>
<organism evidence="2 3">
    <name type="scientific">Kingdonia uniflora</name>
    <dbReference type="NCBI Taxonomy" id="39325"/>
    <lineage>
        <taxon>Eukaryota</taxon>
        <taxon>Viridiplantae</taxon>
        <taxon>Streptophyta</taxon>
        <taxon>Embryophyta</taxon>
        <taxon>Tracheophyta</taxon>
        <taxon>Spermatophyta</taxon>
        <taxon>Magnoliopsida</taxon>
        <taxon>Ranunculales</taxon>
        <taxon>Circaeasteraceae</taxon>
        <taxon>Kingdonia</taxon>
    </lineage>
</organism>